<sequence length="150" mass="17104">MAETPAEDKTVKDAVLFTLEAEHAELNSVDATGDPELEATNVDKLAQELQEVIEAIRALPAHDSLFDLLTRTWQGWDLDSDPAADEDDTWLESNPYGPMVLQAWREWGQEGEEVSGFVSWLRGFLRQHKPGQLWEDYRSYLEQQVDDAKQ</sequence>
<name>A4BTT2_9GAMM</name>
<comment type="caution">
    <text evidence="1">The sequence shown here is derived from an EMBL/GenBank/DDBJ whole genome shotgun (WGS) entry which is preliminary data.</text>
</comment>
<evidence type="ECO:0000313" key="2">
    <source>
        <dbReference type="Proteomes" id="UP000003374"/>
    </source>
</evidence>
<evidence type="ECO:0000313" key="1">
    <source>
        <dbReference type="EMBL" id="EAR20896.1"/>
    </source>
</evidence>
<gene>
    <name evidence="1" type="ORF">NB231_03937</name>
</gene>
<dbReference type="EMBL" id="AAOF01000015">
    <property type="protein sequence ID" value="EAR20896.1"/>
    <property type="molecule type" value="Genomic_DNA"/>
</dbReference>
<dbReference type="AlphaFoldDB" id="A4BTT2"/>
<reference evidence="1 2" key="1">
    <citation type="submission" date="2006-02" db="EMBL/GenBank/DDBJ databases">
        <authorList>
            <person name="Waterbury J."/>
            <person name="Ferriera S."/>
            <person name="Johnson J."/>
            <person name="Kravitz S."/>
            <person name="Halpern A."/>
            <person name="Remington K."/>
            <person name="Beeson K."/>
            <person name="Tran B."/>
            <person name="Rogers Y.-H."/>
            <person name="Friedman R."/>
            <person name="Venter J.C."/>
        </authorList>
    </citation>
    <scope>NUCLEOTIDE SEQUENCE [LARGE SCALE GENOMIC DNA]</scope>
    <source>
        <strain evidence="1 2">Nb-231</strain>
    </source>
</reference>
<accession>A4BTT2</accession>
<dbReference type="Proteomes" id="UP000003374">
    <property type="component" value="Unassembled WGS sequence"/>
</dbReference>
<organism evidence="1 2">
    <name type="scientific">Nitrococcus mobilis Nb-231</name>
    <dbReference type="NCBI Taxonomy" id="314278"/>
    <lineage>
        <taxon>Bacteria</taxon>
        <taxon>Pseudomonadati</taxon>
        <taxon>Pseudomonadota</taxon>
        <taxon>Gammaproteobacteria</taxon>
        <taxon>Chromatiales</taxon>
        <taxon>Ectothiorhodospiraceae</taxon>
        <taxon>Nitrococcus</taxon>
    </lineage>
</organism>
<dbReference type="HOGENOM" id="CLU_1738583_0_0_6"/>
<keyword evidence="2" id="KW-1185">Reference proteome</keyword>
<proteinExistence type="predicted"/>
<protein>
    <submittedName>
        <fullName evidence="1">Uncharacterized protein</fullName>
    </submittedName>
</protein>
<dbReference type="RefSeq" id="WP_004999881.1">
    <property type="nucleotide sequence ID" value="NZ_CH672427.1"/>
</dbReference>